<dbReference type="Proteomes" id="UP000214588">
    <property type="component" value="Unassembled WGS sequence"/>
</dbReference>
<dbReference type="InterPro" id="IPR011437">
    <property type="entry name" value="DUF1540"/>
</dbReference>
<dbReference type="EMBL" id="NIQC01000024">
    <property type="protein sequence ID" value="OWZ83198.1"/>
    <property type="molecule type" value="Genomic_DNA"/>
</dbReference>
<protein>
    <submittedName>
        <fullName evidence="2">DUF1540 domain-containing protein</fullName>
    </submittedName>
</protein>
<evidence type="ECO:0000313" key="3">
    <source>
        <dbReference type="Proteomes" id="UP000214588"/>
    </source>
</evidence>
<reference evidence="2 3" key="1">
    <citation type="submission" date="2017-06" db="EMBL/GenBank/DDBJ databases">
        <title>Draft Genome Sequence of Natranaerobius trueperi halophilic, alkalithermophilic bacteria from soda lakes.</title>
        <authorList>
            <person name="Zhao B."/>
        </authorList>
    </citation>
    <scope>NUCLEOTIDE SEQUENCE [LARGE SCALE GENOMIC DNA]</scope>
    <source>
        <strain evidence="2 3">DSM 18760</strain>
    </source>
</reference>
<dbReference type="RefSeq" id="WP_089024102.1">
    <property type="nucleotide sequence ID" value="NZ_NIQC01000024.1"/>
</dbReference>
<dbReference type="OrthoDB" id="1684758at2"/>
<comment type="caution">
    <text evidence="2">The sequence shown here is derived from an EMBL/GenBank/DDBJ whole genome shotgun (WGS) entry which is preliminary data.</text>
</comment>
<sequence>MSQIKCKVEECYYNDNYVCGASSIEVKSSVTNNIVNDTRDTACETFVPKREQ</sequence>
<proteinExistence type="predicted"/>
<gene>
    <name evidence="2" type="ORF">CDO51_09875</name>
</gene>
<name>A0A226BVX5_9FIRM</name>
<dbReference type="AlphaFoldDB" id="A0A226BVX5"/>
<accession>A0A226BVX5</accession>
<evidence type="ECO:0000313" key="2">
    <source>
        <dbReference type="EMBL" id="OWZ83198.1"/>
    </source>
</evidence>
<organism evidence="2 3">
    <name type="scientific">Natranaerobius trueperi</name>
    <dbReference type="NCBI Taxonomy" id="759412"/>
    <lineage>
        <taxon>Bacteria</taxon>
        <taxon>Bacillati</taxon>
        <taxon>Bacillota</taxon>
        <taxon>Clostridia</taxon>
        <taxon>Natranaerobiales</taxon>
        <taxon>Natranaerobiaceae</taxon>
        <taxon>Natranaerobius</taxon>
    </lineage>
</organism>
<evidence type="ECO:0000259" key="1">
    <source>
        <dbReference type="Pfam" id="PF07561"/>
    </source>
</evidence>
<dbReference type="Pfam" id="PF07561">
    <property type="entry name" value="DUF1540"/>
    <property type="match status" value="1"/>
</dbReference>
<feature type="domain" description="DUF1540" evidence="1">
    <location>
        <begin position="4"/>
        <end position="46"/>
    </location>
</feature>
<keyword evidence="3" id="KW-1185">Reference proteome</keyword>